<dbReference type="OrthoDB" id="9773404at2"/>
<keyword evidence="4 6" id="KW-1133">Transmembrane helix</keyword>
<feature type="transmembrane region" description="Helical" evidence="6">
    <location>
        <begin position="286"/>
        <end position="304"/>
    </location>
</feature>
<keyword evidence="2" id="KW-0813">Transport</keyword>
<keyword evidence="9" id="KW-1185">Reference proteome</keyword>
<dbReference type="InterPro" id="IPR020846">
    <property type="entry name" value="MFS_dom"/>
</dbReference>
<feature type="domain" description="Major facilitator superfamily (MFS) profile" evidence="7">
    <location>
        <begin position="20"/>
        <end position="430"/>
    </location>
</feature>
<comment type="subcellular location">
    <subcellularLocation>
        <location evidence="1">Membrane</location>
        <topology evidence="1">Multi-pass membrane protein</topology>
    </subcellularLocation>
</comment>
<dbReference type="GO" id="GO:0016020">
    <property type="term" value="C:membrane"/>
    <property type="evidence" value="ECO:0007669"/>
    <property type="project" value="UniProtKB-SubCell"/>
</dbReference>
<reference evidence="8 9" key="1">
    <citation type="submission" date="2018-12" db="EMBL/GenBank/DDBJ databases">
        <title>Sequencing of bacterial isolates from soil warming experiment in Harvard Forest, Massachusetts, USA.</title>
        <authorList>
            <person name="Deangelis K."/>
        </authorList>
    </citation>
    <scope>NUCLEOTIDE SEQUENCE [LARGE SCALE GENOMIC DNA]</scope>
    <source>
        <strain evidence="8 9">EB153</strain>
    </source>
</reference>
<protein>
    <submittedName>
        <fullName evidence="8">Sugar phosphate permease</fullName>
    </submittedName>
</protein>
<dbReference type="PANTHER" id="PTHR43791">
    <property type="entry name" value="PERMEASE-RELATED"/>
    <property type="match status" value="1"/>
</dbReference>
<name>A0A3R9PBD6_9BACT</name>
<dbReference type="GO" id="GO:0022857">
    <property type="term" value="F:transmembrane transporter activity"/>
    <property type="evidence" value="ECO:0007669"/>
    <property type="project" value="InterPro"/>
</dbReference>
<evidence type="ECO:0000313" key="9">
    <source>
        <dbReference type="Proteomes" id="UP000269669"/>
    </source>
</evidence>
<dbReference type="InterPro" id="IPR036259">
    <property type="entry name" value="MFS_trans_sf"/>
</dbReference>
<evidence type="ECO:0000256" key="6">
    <source>
        <dbReference type="SAM" id="Phobius"/>
    </source>
</evidence>
<dbReference type="AlphaFoldDB" id="A0A3R9PBD6"/>
<gene>
    <name evidence="8" type="ORF">EDE15_3475</name>
</gene>
<feature type="transmembrane region" description="Helical" evidence="6">
    <location>
        <begin position="20"/>
        <end position="43"/>
    </location>
</feature>
<feature type="transmembrane region" description="Helical" evidence="6">
    <location>
        <begin position="339"/>
        <end position="363"/>
    </location>
</feature>
<evidence type="ECO:0000256" key="2">
    <source>
        <dbReference type="ARBA" id="ARBA00022448"/>
    </source>
</evidence>
<evidence type="ECO:0000256" key="1">
    <source>
        <dbReference type="ARBA" id="ARBA00004141"/>
    </source>
</evidence>
<evidence type="ECO:0000256" key="5">
    <source>
        <dbReference type="ARBA" id="ARBA00023136"/>
    </source>
</evidence>
<feature type="transmembrane region" description="Helical" evidence="6">
    <location>
        <begin position="370"/>
        <end position="392"/>
    </location>
</feature>
<dbReference type="FunFam" id="1.20.1250.20:FF:000018">
    <property type="entry name" value="MFS transporter permease"/>
    <property type="match status" value="1"/>
</dbReference>
<evidence type="ECO:0000259" key="7">
    <source>
        <dbReference type="PROSITE" id="PS50850"/>
    </source>
</evidence>
<dbReference type="Pfam" id="PF07690">
    <property type="entry name" value="MFS_1"/>
    <property type="match status" value="1"/>
</dbReference>
<keyword evidence="3 6" id="KW-0812">Transmembrane</keyword>
<dbReference type="PROSITE" id="PS50850">
    <property type="entry name" value="MFS"/>
    <property type="match status" value="1"/>
</dbReference>
<sequence length="435" mass="47320">MVQATAIDGRVLYAKITRRLIPYLFLLYIVAYVDRVNVGFAAMDMKRQLHFSDTVYGTGAGIFFLGYALFDMPSNLMLRKVGTRLWIGRIMITWGIVAACMMFIHSPRSFYILRFLLGVAEAGFVPGMLLYLTFWFPSHERARAVAKFMTATSLAGVIGGPISSALLRLDGVAGLSGWQWLFLAEGIPTVLLGVSVLFVLRDGPEKAEWLDSQEKLWLAGELERDRTLYGAGEHGNLMDVFKMPAVWMLAGVYVVIQIGVYVVNLWMPLILSSLADGRMGRDASLIARYATVPYVLAAIFTVIVGWSSDRWNERRGHLAGCMVLVAVGFAWAAVAHDVAVALCALSLAAIGLWSTMGPFWALMTRMVKGAAAAGGVAMITTLGGLGGFTGPYLTGRLRDATHSFAGGLYGISGLALCAAVLSLSVRQQRASHEKR</sequence>
<dbReference type="RefSeq" id="WP_125486346.1">
    <property type="nucleotide sequence ID" value="NZ_RSDW01000001.1"/>
</dbReference>
<evidence type="ECO:0000256" key="3">
    <source>
        <dbReference type="ARBA" id="ARBA00022692"/>
    </source>
</evidence>
<feature type="transmembrane region" description="Helical" evidence="6">
    <location>
        <begin position="111"/>
        <end position="136"/>
    </location>
</feature>
<dbReference type="CDD" id="cd17319">
    <property type="entry name" value="MFS_ExuT_GudP_like"/>
    <property type="match status" value="1"/>
</dbReference>
<keyword evidence="5 6" id="KW-0472">Membrane</keyword>
<comment type="caution">
    <text evidence="8">The sequence shown here is derived from an EMBL/GenBank/DDBJ whole genome shotgun (WGS) entry which is preliminary data.</text>
</comment>
<dbReference type="Gene3D" id="1.20.1250.20">
    <property type="entry name" value="MFS general substrate transporter like domains"/>
    <property type="match status" value="2"/>
</dbReference>
<feature type="transmembrane region" description="Helical" evidence="6">
    <location>
        <begin position="179"/>
        <end position="200"/>
    </location>
</feature>
<feature type="transmembrane region" description="Helical" evidence="6">
    <location>
        <begin position="55"/>
        <end position="74"/>
    </location>
</feature>
<feature type="transmembrane region" description="Helical" evidence="6">
    <location>
        <begin position="86"/>
        <end position="105"/>
    </location>
</feature>
<dbReference type="PANTHER" id="PTHR43791:SF36">
    <property type="entry name" value="TRANSPORTER, PUTATIVE (AFU_ORTHOLOGUE AFUA_6G08340)-RELATED"/>
    <property type="match status" value="1"/>
</dbReference>
<evidence type="ECO:0000256" key="4">
    <source>
        <dbReference type="ARBA" id="ARBA00022989"/>
    </source>
</evidence>
<feature type="transmembrane region" description="Helical" evidence="6">
    <location>
        <begin position="245"/>
        <end position="266"/>
    </location>
</feature>
<dbReference type="InterPro" id="IPR011701">
    <property type="entry name" value="MFS"/>
</dbReference>
<accession>A0A3R9PBD6</accession>
<dbReference type="EMBL" id="RSDW01000001">
    <property type="protein sequence ID" value="RSL17923.1"/>
    <property type="molecule type" value="Genomic_DNA"/>
</dbReference>
<evidence type="ECO:0000313" key="8">
    <source>
        <dbReference type="EMBL" id="RSL17923.1"/>
    </source>
</evidence>
<proteinExistence type="predicted"/>
<organism evidence="8 9">
    <name type="scientific">Edaphobacter aggregans</name>
    <dbReference type="NCBI Taxonomy" id="570835"/>
    <lineage>
        <taxon>Bacteria</taxon>
        <taxon>Pseudomonadati</taxon>
        <taxon>Acidobacteriota</taxon>
        <taxon>Terriglobia</taxon>
        <taxon>Terriglobales</taxon>
        <taxon>Acidobacteriaceae</taxon>
        <taxon>Edaphobacter</taxon>
    </lineage>
</organism>
<feature type="transmembrane region" description="Helical" evidence="6">
    <location>
        <begin position="316"/>
        <end position="333"/>
    </location>
</feature>
<dbReference type="SUPFAM" id="SSF103473">
    <property type="entry name" value="MFS general substrate transporter"/>
    <property type="match status" value="1"/>
</dbReference>
<feature type="transmembrane region" description="Helical" evidence="6">
    <location>
        <begin position="148"/>
        <end position="167"/>
    </location>
</feature>
<dbReference type="Proteomes" id="UP000269669">
    <property type="component" value="Unassembled WGS sequence"/>
</dbReference>
<feature type="transmembrane region" description="Helical" evidence="6">
    <location>
        <begin position="404"/>
        <end position="425"/>
    </location>
</feature>